<evidence type="ECO:0000313" key="3">
    <source>
        <dbReference type="Proteomes" id="UP000183788"/>
    </source>
</evidence>
<keyword evidence="1" id="KW-1133">Transmembrane helix</keyword>
<dbReference type="AlphaFoldDB" id="A0A1K1SX62"/>
<evidence type="ECO:0000256" key="1">
    <source>
        <dbReference type="SAM" id="Phobius"/>
    </source>
</evidence>
<dbReference type="EMBL" id="FPIZ01000038">
    <property type="protein sequence ID" value="SFW88914.1"/>
    <property type="molecule type" value="Genomic_DNA"/>
</dbReference>
<reference evidence="2 3" key="1">
    <citation type="submission" date="2016-11" db="EMBL/GenBank/DDBJ databases">
        <authorList>
            <person name="Jaros S."/>
            <person name="Januszkiewicz K."/>
            <person name="Wedrychowicz H."/>
        </authorList>
    </citation>
    <scope>NUCLEOTIDE SEQUENCE [LARGE SCALE GENOMIC DNA]</scope>
    <source>
        <strain evidence="2 3">DSM 784</strain>
    </source>
</reference>
<accession>A0A1K1SX62</accession>
<dbReference type="STRING" id="1004.SAMN05661012_06332"/>
<keyword evidence="1" id="KW-0472">Membrane</keyword>
<sequence>MISQKGLFQNLETALFVRVPDGEKKFMRFPGASFYLSPSDYTIPIAPIFSSCFILFLYLKY</sequence>
<gene>
    <name evidence="2" type="ORF">SAMN05661012_06332</name>
</gene>
<organism evidence="2 3">
    <name type="scientific">Chitinophaga sancti</name>
    <dbReference type="NCBI Taxonomy" id="1004"/>
    <lineage>
        <taxon>Bacteria</taxon>
        <taxon>Pseudomonadati</taxon>
        <taxon>Bacteroidota</taxon>
        <taxon>Chitinophagia</taxon>
        <taxon>Chitinophagales</taxon>
        <taxon>Chitinophagaceae</taxon>
        <taxon>Chitinophaga</taxon>
    </lineage>
</organism>
<evidence type="ECO:0000313" key="2">
    <source>
        <dbReference type="EMBL" id="SFW88914.1"/>
    </source>
</evidence>
<feature type="transmembrane region" description="Helical" evidence="1">
    <location>
        <begin position="41"/>
        <end position="59"/>
    </location>
</feature>
<proteinExistence type="predicted"/>
<dbReference type="Proteomes" id="UP000183788">
    <property type="component" value="Unassembled WGS sequence"/>
</dbReference>
<protein>
    <submittedName>
        <fullName evidence="2">Uncharacterized protein</fullName>
    </submittedName>
</protein>
<name>A0A1K1SX62_9BACT</name>
<keyword evidence="1" id="KW-0812">Transmembrane</keyword>